<dbReference type="InterPro" id="IPR033922">
    <property type="entry name" value="NAD_bind_Glu_DH"/>
</dbReference>
<dbReference type="PROSITE" id="PS00074">
    <property type="entry name" value="GLFV_DEHYDROGENASE"/>
    <property type="match status" value="1"/>
</dbReference>
<evidence type="ECO:0000313" key="7">
    <source>
        <dbReference type="EMBL" id="GGI09744.1"/>
    </source>
</evidence>
<dbReference type="SUPFAM" id="SSF53223">
    <property type="entry name" value="Aminoacid dehydrogenase-like, N-terminal domain"/>
    <property type="match status" value="1"/>
</dbReference>
<dbReference type="InterPro" id="IPR006097">
    <property type="entry name" value="Glu/Leu/Phe/Val/Trp_DH_dimer"/>
</dbReference>
<organism evidence="7 8">
    <name type="scientific">Isoptericola cucumis</name>
    <dbReference type="NCBI Taxonomy" id="1776856"/>
    <lineage>
        <taxon>Bacteria</taxon>
        <taxon>Bacillati</taxon>
        <taxon>Actinomycetota</taxon>
        <taxon>Actinomycetes</taxon>
        <taxon>Micrococcales</taxon>
        <taxon>Promicromonosporaceae</taxon>
        <taxon>Isoptericola</taxon>
    </lineage>
</organism>
<proteinExistence type="inferred from homology"/>
<dbReference type="Pfam" id="PF00208">
    <property type="entry name" value="ELFV_dehydrog"/>
    <property type="match status" value="1"/>
</dbReference>
<accession>A0ABQ2BAM6</accession>
<dbReference type="InterPro" id="IPR033524">
    <property type="entry name" value="Glu/Leu/Phe/Val_DH_AS"/>
</dbReference>
<evidence type="ECO:0000256" key="2">
    <source>
        <dbReference type="ARBA" id="ARBA00023002"/>
    </source>
</evidence>
<evidence type="ECO:0000256" key="1">
    <source>
        <dbReference type="ARBA" id="ARBA00006382"/>
    </source>
</evidence>
<dbReference type="Proteomes" id="UP000632535">
    <property type="component" value="Unassembled WGS sequence"/>
</dbReference>
<dbReference type="InterPro" id="IPR046346">
    <property type="entry name" value="Aminoacid_DH-like_N_sf"/>
</dbReference>
<reference evidence="8" key="1">
    <citation type="journal article" date="2019" name="Int. J. Syst. Evol. Microbiol.">
        <title>The Global Catalogue of Microorganisms (GCM) 10K type strain sequencing project: providing services to taxonomists for standard genome sequencing and annotation.</title>
        <authorList>
            <consortium name="The Broad Institute Genomics Platform"/>
            <consortium name="The Broad Institute Genome Sequencing Center for Infectious Disease"/>
            <person name="Wu L."/>
            <person name="Ma J."/>
        </authorList>
    </citation>
    <scope>NUCLEOTIDE SEQUENCE [LARGE SCALE GENOMIC DNA]</scope>
    <source>
        <strain evidence="8">CCM 8653</strain>
    </source>
</reference>
<dbReference type="Pfam" id="PF02812">
    <property type="entry name" value="ELFV_dehydrog_N"/>
    <property type="match status" value="1"/>
</dbReference>
<evidence type="ECO:0000256" key="4">
    <source>
        <dbReference type="RuleBase" id="RU004417"/>
    </source>
</evidence>
<dbReference type="InterPro" id="IPR014362">
    <property type="entry name" value="Glu_DH"/>
</dbReference>
<dbReference type="SMART" id="SM00839">
    <property type="entry name" value="ELFV_dehydrog"/>
    <property type="match status" value="1"/>
</dbReference>
<dbReference type="CDD" id="cd01076">
    <property type="entry name" value="NAD_bind_1_Glu_DH"/>
    <property type="match status" value="1"/>
</dbReference>
<dbReference type="PRINTS" id="PR00082">
    <property type="entry name" value="GLFDHDRGNASE"/>
</dbReference>
<comment type="caution">
    <text evidence="7">The sequence shown here is derived from an EMBL/GenBank/DDBJ whole genome shotgun (WGS) entry which is preliminary data.</text>
</comment>
<dbReference type="Gene3D" id="3.40.50.720">
    <property type="entry name" value="NAD(P)-binding Rossmann-like Domain"/>
    <property type="match status" value="1"/>
</dbReference>
<comment type="similarity">
    <text evidence="1 3 4">Belongs to the Glu/Leu/Phe/Val dehydrogenases family.</text>
</comment>
<keyword evidence="8" id="KW-1185">Reference proteome</keyword>
<sequence length="439" mass="46683">MTTTSIPDSPQPTPPETDLPDAPAPRNSSPLATAHSQLATAVEVLGYDSGQHQMLATPRREIHVAVPLRRDDGETVLFHGFRVQHNISRGPGKGGLRYAPGVDIDEVRALAMWMTWKCGIVDLPYGGAKGGVAIDPRDYSTAELERVTRRYTSEIMPMIGPDTDVMAPDMGTDEQTMAWVMDTYSVNRGYTIPAVVTGKPLAVGGSRGRGTATSAGIVHVTAAALEEAGVPLTDVTVAVQGFGKVGSHAAAIFAERGAKVVAVSDQYGGLRNDAGIDVKRLLEHLAATGSVVGFDDAEPLSNVDLLGLEVDVLVPAAVEGVLDEQTAGRVRARWVVEGANGPTTTAGDAILARNGVTVVPDVLANAGGVVVSYFEWVQANQTYWWAEHEIAERLEHRMTSAYGDVSALARRQDLSLRDAALVIGIQRTAEAHRIRGLYP</sequence>
<gene>
    <name evidence="7" type="ORF">GCM10007368_27720</name>
</gene>
<evidence type="ECO:0000256" key="5">
    <source>
        <dbReference type="SAM" id="MobiDB-lite"/>
    </source>
</evidence>
<protein>
    <recommendedName>
        <fullName evidence="3">Glutamate dehydrogenase</fullName>
    </recommendedName>
</protein>
<dbReference type="PANTHER" id="PTHR11606">
    <property type="entry name" value="GLUTAMATE DEHYDROGENASE"/>
    <property type="match status" value="1"/>
</dbReference>
<dbReference type="Gene3D" id="3.40.50.10860">
    <property type="entry name" value="Leucine Dehydrogenase, chain A, domain 1"/>
    <property type="match status" value="1"/>
</dbReference>
<evidence type="ECO:0000256" key="3">
    <source>
        <dbReference type="PIRNR" id="PIRNR000185"/>
    </source>
</evidence>
<dbReference type="SUPFAM" id="SSF51735">
    <property type="entry name" value="NAD(P)-binding Rossmann-fold domains"/>
    <property type="match status" value="1"/>
</dbReference>
<dbReference type="PIRSF" id="PIRSF000185">
    <property type="entry name" value="Glu_DH"/>
    <property type="match status" value="1"/>
</dbReference>
<keyword evidence="2 3" id="KW-0560">Oxidoreductase</keyword>
<dbReference type="InterPro" id="IPR006095">
    <property type="entry name" value="Glu/Leu/Phe/Val/Trp_DH"/>
</dbReference>
<feature type="domain" description="Glutamate/phenylalanine/leucine/valine/L-tryptophan dehydrogenase C-terminal" evidence="6">
    <location>
        <begin position="206"/>
        <end position="436"/>
    </location>
</feature>
<feature type="region of interest" description="Disordered" evidence="5">
    <location>
        <begin position="1"/>
        <end position="32"/>
    </location>
</feature>
<name>A0ABQ2BAM6_9MICO</name>
<dbReference type="InterPro" id="IPR036291">
    <property type="entry name" value="NAD(P)-bd_dom_sf"/>
</dbReference>
<dbReference type="EMBL" id="BMDG01000009">
    <property type="protein sequence ID" value="GGI09744.1"/>
    <property type="molecule type" value="Genomic_DNA"/>
</dbReference>
<dbReference type="PANTHER" id="PTHR11606:SF13">
    <property type="entry name" value="GLUTAMATE DEHYDROGENASE 1, MITOCHONDRIAL"/>
    <property type="match status" value="1"/>
</dbReference>
<dbReference type="RefSeq" id="WP_188524302.1">
    <property type="nucleotide sequence ID" value="NZ_BMDG01000009.1"/>
</dbReference>
<evidence type="ECO:0000313" key="8">
    <source>
        <dbReference type="Proteomes" id="UP000632535"/>
    </source>
</evidence>
<dbReference type="InterPro" id="IPR006096">
    <property type="entry name" value="Glu/Leu/Phe/Val/Trp_DH_C"/>
</dbReference>
<evidence type="ECO:0000259" key="6">
    <source>
        <dbReference type="SMART" id="SM00839"/>
    </source>
</evidence>